<dbReference type="EMBL" id="AP021874">
    <property type="protein sequence ID" value="BBO68873.1"/>
    <property type="molecule type" value="Genomic_DNA"/>
</dbReference>
<dbReference type="PANTHER" id="PTHR31566:SF0">
    <property type="entry name" value="CYTOCHROME C BIOGENESIS PROTEIN CCS1, CHLOROPLASTIC"/>
    <property type="match status" value="1"/>
</dbReference>
<feature type="transmembrane region" description="Helical" evidence="6">
    <location>
        <begin position="67"/>
        <end position="85"/>
    </location>
</feature>
<comment type="subcellular location">
    <subcellularLocation>
        <location evidence="1">Membrane</location>
        <topology evidence="1">Multi-pass membrane protein</topology>
    </subcellularLocation>
</comment>
<evidence type="ECO:0000256" key="3">
    <source>
        <dbReference type="ARBA" id="ARBA00022748"/>
    </source>
</evidence>
<gene>
    <name evidence="8" type="ORF">DSCA_28030</name>
</gene>
<accession>A0A5K7YK42</accession>
<evidence type="ECO:0000313" key="8">
    <source>
        <dbReference type="EMBL" id="BBO68873.1"/>
    </source>
</evidence>
<evidence type="ECO:0000313" key="9">
    <source>
        <dbReference type="Proteomes" id="UP000427906"/>
    </source>
</evidence>
<dbReference type="GO" id="GO:0016020">
    <property type="term" value="C:membrane"/>
    <property type="evidence" value="ECO:0007669"/>
    <property type="project" value="UniProtKB-SubCell"/>
</dbReference>
<feature type="domain" description="ResB-like" evidence="7">
    <location>
        <begin position="15"/>
        <end position="461"/>
    </location>
</feature>
<dbReference type="GO" id="GO:0017004">
    <property type="term" value="P:cytochrome complex assembly"/>
    <property type="evidence" value="ECO:0007669"/>
    <property type="project" value="UniProtKB-KW"/>
</dbReference>
<sequence length="474" mass="53295">MKNANPLWKFFCSVTLTIVLLLSLALTSIIGTVIPQNENPDAYLHAYGAFRYQLLSTLGIFDMYHSWWFQGLLLLLTVNIVVCSIDRLSGSWRLIFNRHPKVRPERFTRRSDARTFTDKRDAGELVKRFEPLIARRYRHCRVTRSDDGAVIYGEKGRLSRLGVYVVHLSVIFLLVGGLVGSFFGFEGYVNIPEGEATDVIRIRNTGQIHRLDFQIRCDDFNLTLYETGAPKEYRSSLSILDGGKTLKQKDIIVNDPLRFRGINIFQSSYGKLPPEKMPRPVVPDSGPADAYSLSFTSRASGMSYTLTARVGEPVTIPEGLGKFVFMSYEADAAFREMDVGAALKGLLTPATGETVEILLPLKFANFDKMRGGDVIIAVANQPQEKFVPQQPAGERYYTGLQVTRDPGVWLVYTGFILMLAGCFVTFYLSHQQVCIVIEQLRNNSRVTFAVTANRNKLAMKNTTEKIYTAMTEAL</sequence>
<name>A0A5K7YK42_9BACT</name>
<keyword evidence="9" id="KW-1185">Reference proteome</keyword>
<feature type="transmembrane region" description="Helical" evidence="6">
    <location>
        <begin position="409"/>
        <end position="428"/>
    </location>
</feature>
<keyword evidence="4 6" id="KW-1133">Transmembrane helix</keyword>
<dbReference type="RefSeq" id="WP_167527770.1">
    <property type="nucleotide sequence ID" value="NZ_AP021874.1"/>
</dbReference>
<evidence type="ECO:0000256" key="4">
    <source>
        <dbReference type="ARBA" id="ARBA00022989"/>
    </source>
</evidence>
<proteinExistence type="predicted"/>
<dbReference type="InterPro" id="IPR007816">
    <property type="entry name" value="ResB-like_domain"/>
</dbReference>
<dbReference type="PANTHER" id="PTHR31566">
    <property type="entry name" value="CYTOCHROME C BIOGENESIS PROTEIN CCS1, CHLOROPLASTIC"/>
    <property type="match status" value="1"/>
</dbReference>
<evidence type="ECO:0000256" key="2">
    <source>
        <dbReference type="ARBA" id="ARBA00022692"/>
    </source>
</evidence>
<dbReference type="InterPro" id="IPR023494">
    <property type="entry name" value="Cyt_c_bgen_Ccs1/CcsB/ResB"/>
</dbReference>
<evidence type="ECO:0000256" key="1">
    <source>
        <dbReference type="ARBA" id="ARBA00004141"/>
    </source>
</evidence>
<keyword evidence="2 6" id="KW-0812">Transmembrane</keyword>
<evidence type="ECO:0000256" key="6">
    <source>
        <dbReference type="SAM" id="Phobius"/>
    </source>
</evidence>
<keyword evidence="5 6" id="KW-0472">Membrane</keyword>
<reference evidence="8 9" key="1">
    <citation type="submission" date="2019-11" db="EMBL/GenBank/DDBJ databases">
        <title>Comparative genomics of hydrocarbon-degrading Desulfosarcina strains.</title>
        <authorList>
            <person name="Watanabe M."/>
            <person name="Kojima H."/>
            <person name="Fukui M."/>
        </authorList>
    </citation>
    <scope>NUCLEOTIDE SEQUENCE [LARGE SCALE GENOMIC DNA]</scope>
    <source>
        <strain evidence="8 9">PL12</strain>
    </source>
</reference>
<keyword evidence="3" id="KW-0201">Cytochrome c-type biogenesis</keyword>
<organism evidence="8 9">
    <name type="scientific">Desulfosarcina alkanivorans</name>
    <dbReference type="NCBI Taxonomy" id="571177"/>
    <lineage>
        <taxon>Bacteria</taxon>
        <taxon>Pseudomonadati</taxon>
        <taxon>Thermodesulfobacteriota</taxon>
        <taxon>Desulfobacteria</taxon>
        <taxon>Desulfobacterales</taxon>
        <taxon>Desulfosarcinaceae</taxon>
        <taxon>Desulfosarcina</taxon>
    </lineage>
</organism>
<dbReference type="Pfam" id="PF05140">
    <property type="entry name" value="ResB"/>
    <property type="match status" value="1"/>
</dbReference>
<dbReference type="Proteomes" id="UP000427906">
    <property type="component" value="Chromosome"/>
</dbReference>
<evidence type="ECO:0000259" key="7">
    <source>
        <dbReference type="Pfam" id="PF05140"/>
    </source>
</evidence>
<evidence type="ECO:0000256" key="5">
    <source>
        <dbReference type="ARBA" id="ARBA00023136"/>
    </source>
</evidence>
<dbReference type="KEGG" id="dalk:DSCA_28030"/>
<protein>
    <submittedName>
        <fullName evidence="8">Cytochrome c biogenesis protein ResB</fullName>
    </submittedName>
</protein>
<feature type="transmembrane region" description="Helical" evidence="6">
    <location>
        <begin position="161"/>
        <end position="185"/>
    </location>
</feature>
<dbReference type="AlphaFoldDB" id="A0A5K7YK42"/>